<dbReference type="PROSITE" id="PS51186">
    <property type="entry name" value="GNAT"/>
    <property type="match status" value="1"/>
</dbReference>
<dbReference type="OrthoDB" id="9796171at2"/>
<evidence type="ECO:0000313" key="2">
    <source>
        <dbReference type="EMBL" id="TKB43756.1"/>
    </source>
</evidence>
<dbReference type="AlphaFoldDB" id="A0A4U1B2B0"/>
<dbReference type="RefSeq" id="WP_136736910.1">
    <property type="nucleotide sequence ID" value="NZ_SWDB01000034.1"/>
</dbReference>
<dbReference type="Gene3D" id="3.40.630.30">
    <property type="match status" value="1"/>
</dbReference>
<evidence type="ECO:0000259" key="1">
    <source>
        <dbReference type="PROSITE" id="PS51186"/>
    </source>
</evidence>
<proteinExistence type="predicted"/>
<reference evidence="2 3" key="1">
    <citation type="submission" date="2019-04" db="EMBL/GenBank/DDBJ databases">
        <title>Thalassotalea guangxiensis sp. nov., isolated from sediment of the coastal wetland.</title>
        <authorList>
            <person name="Zheng S."/>
            <person name="Zhang D."/>
        </authorList>
    </citation>
    <scope>NUCLEOTIDE SEQUENCE [LARGE SCALE GENOMIC DNA]</scope>
    <source>
        <strain evidence="2 3">ZS-4</strain>
    </source>
</reference>
<accession>A0A4U1B2B0</accession>
<feature type="domain" description="N-acetyltransferase" evidence="1">
    <location>
        <begin position="5"/>
        <end position="142"/>
    </location>
</feature>
<dbReference type="InterPro" id="IPR016181">
    <property type="entry name" value="Acyl_CoA_acyltransferase"/>
</dbReference>
<keyword evidence="3" id="KW-1185">Reference proteome</keyword>
<dbReference type="Proteomes" id="UP000307999">
    <property type="component" value="Unassembled WGS sequence"/>
</dbReference>
<gene>
    <name evidence="2" type="ORF">E8M12_14120</name>
</gene>
<evidence type="ECO:0000313" key="3">
    <source>
        <dbReference type="Proteomes" id="UP000307999"/>
    </source>
</evidence>
<protein>
    <submittedName>
        <fullName evidence="2">GNAT family N-acetyltransferase</fullName>
    </submittedName>
</protein>
<sequence length="153" mass="17878">MRYKVNIVRWQQAERQLKSVREKVFCCERRIPYDIEFDQQDRKAHHVLVVDEETQEPIATGRITNSGEISRIAVVISQRKSPVGKEVIQALLKIARKNQLNEVYINSDLDAVSYFASHNFRPVGAVFMEAGIPRQRMSCPLREVDFKRFYLSH</sequence>
<dbReference type="InterPro" id="IPR000182">
    <property type="entry name" value="GNAT_dom"/>
</dbReference>
<comment type="caution">
    <text evidence="2">The sequence shown here is derived from an EMBL/GenBank/DDBJ whole genome shotgun (WGS) entry which is preliminary data.</text>
</comment>
<name>A0A4U1B2B0_9GAMM</name>
<dbReference type="GO" id="GO:0016747">
    <property type="term" value="F:acyltransferase activity, transferring groups other than amino-acyl groups"/>
    <property type="evidence" value="ECO:0007669"/>
    <property type="project" value="InterPro"/>
</dbReference>
<dbReference type="SUPFAM" id="SSF55729">
    <property type="entry name" value="Acyl-CoA N-acyltransferases (Nat)"/>
    <property type="match status" value="1"/>
</dbReference>
<dbReference type="Pfam" id="PF13673">
    <property type="entry name" value="Acetyltransf_10"/>
    <property type="match status" value="1"/>
</dbReference>
<dbReference type="EMBL" id="SWDB01000034">
    <property type="protein sequence ID" value="TKB43756.1"/>
    <property type="molecule type" value="Genomic_DNA"/>
</dbReference>
<organism evidence="2 3">
    <name type="scientific">Thalassotalea mangrovi</name>
    <dbReference type="NCBI Taxonomy" id="2572245"/>
    <lineage>
        <taxon>Bacteria</taxon>
        <taxon>Pseudomonadati</taxon>
        <taxon>Pseudomonadota</taxon>
        <taxon>Gammaproteobacteria</taxon>
        <taxon>Alteromonadales</taxon>
        <taxon>Colwelliaceae</taxon>
        <taxon>Thalassotalea</taxon>
    </lineage>
</organism>
<keyword evidence="2" id="KW-0808">Transferase</keyword>